<evidence type="ECO:0000313" key="16">
    <source>
        <dbReference type="Proteomes" id="UP000647424"/>
    </source>
</evidence>
<proteinExistence type="predicted"/>
<keyword evidence="7" id="KW-0547">Nucleotide-binding</keyword>
<feature type="transmembrane region" description="Helical" evidence="13">
    <location>
        <begin position="41"/>
        <end position="69"/>
    </location>
</feature>
<dbReference type="Gene3D" id="1.10.287.130">
    <property type="match status" value="1"/>
</dbReference>
<keyword evidence="11" id="KW-0902">Two-component regulatory system</keyword>
<dbReference type="InterPro" id="IPR052023">
    <property type="entry name" value="Histidine_kinase_KdpD"/>
</dbReference>
<dbReference type="GO" id="GO:0000155">
    <property type="term" value="F:phosphorelay sensor kinase activity"/>
    <property type="evidence" value="ECO:0007669"/>
    <property type="project" value="InterPro"/>
</dbReference>
<dbReference type="PROSITE" id="PS50109">
    <property type="entry name" value="HIS_KIN"/>
    <property type="match status" value="1"/>
</dbReference>
<dbReference type="PRINTS" id="PR00344">
    <property type="entry name" value="BCTRLSENSOR"/>
</dbReference>
<dbReference type="SMART" id="SM00387">
    <property type="entry name" value="HATPase_c"/>
    <property type="match status" value="1"/>
</dbReference>
<keyword evidence="6 13" id="KW-0812">Transmembrane</keyword>
<dbReference type="InterPro" id="IPR003661">
    <property type="entry name" value="HisK_dim/P_dom"/>
</dbReference>
<gene>
    <name evidence="15" type="ORF">IC609_04735</name>
</gene>
<comment type="caution">
    <text evidence="15">The sequence shown here is derived from an EMBL/GenBank/DDBJ whole genome shotgun (WGS) entry which is preliminary data.</text>
</comment>
<dbReference type="RefSeq" id="WP_191818282.1">
    <property type="nucleotide sequence ID" value="NZ_JACYFT010000001.1"/>
</dbReference>
<keyword evidence="16" id="KW-1185">Reference proteome</keyword>
<dbReference type="SUPFAM" id="SSF47384">
    <property type="entry name" value="Homodimeric domain of signal transducing histidine kinase"/>
    <property type="match status" value="1"/>
</dbReference>
<dbReference type="Pfam" id="PF13493">
    <property type="entry name" value="DUF4118"/>
    <property type="match status" value="1"/>
</dbReference>
<dbReference type="InterPro" id="IPR038318">
    <property type="entry name" value="KdpD_sf"/>
</dbReference>
<evidence type="ECO:0000256" key="9">
    <source>
        <dbReference type="ARBA" id="ARBA00022840"/>
    </source>
</evidence>
<evidence type="ECO:0000256" key="10">
    <source>
        <dbReference type="ARBA" id="ARBA00022989"/>
    </source>
</evidence>
<evidence type="ECO:0000256" key="3">
    <source>
        <dbReference type="ARBA" id="ARBA00012438"/>
    </source>
</evidence>
<dbReference type="InterPro" id="IPR004358">
    <property type="entry name" value="Sig_transdc_His_kin-like_C"/>
</dbReference>
<evidence type="ECO:0000256" key="7">
    <source>
        <dbReference type="ARBA" id="ARBA00022741"/>
    </source>
</evidence>
<dbReference type="InterPro" id="IPR029016">
    <property type="entry name" value="GAF-like_dom_sf"/>
</dbReference>
<dbReference type="SMART" id="SM00388">
    <property type="entry name" value="HisKA"/>
    <property type="match status" value="1"/>
</dbReference>
<dbReference type="SUPFAM" id="SSF55874">
    <property type="entry name" value="ATPase domain of HSP90 chaperone/DNA topoisomerase II/histidine kinase"/>
    <property type="match status" value="1"/>
</dbReference>
<evidence type="ECO:0000256" key="13">
    <source>
        <dbReference type="SAM" id="Phobius"/>
    </source>
</evidence>
<dbReference type="InterPro" id="IPR003594">
    <property type="entry name" value="HATPase_dom"/>
</dbReference>
<comment type="catalytic activity">
    <reaction evidence="1">
        <text>ATP + protein L-histidine = ADP + protein N-phospho-L-histidine.</text>
        <dbReference type="EC" id="2.7.13.3"/>
    </reaction>
</comment>
<evidence type="ECO:0000256" key="8">
    <source>
        <dbReference type="ARBA" id="ARBA00022777"/>
    </source>
</evidence>
<dbReference type="GO" id="GO:0005524">
    <property type="term" value="F:ATP binding"/>
    <property type="evidence" value="ECO:0007669"/>
    <property type="project" value="UniProtKB-KW"/>
</dbReference>
<keyword evidence="5" id="KW-0808">Transferase</keyword>
<name>A0A927ILE6_9BURK</name>
<evidence type="ECO:0000256" key="12">
    <source>
        <dbReference type="ARBA" id="ARBA00023136"/>
    </source>
</evidence>
<dbReference type="EMBL" id="JACYFT010000001">
    <property type="protein sequence ID" value="MBD8049837.1"/>
    <property type="molecule type" value="Genomic_DNA"/>
</dbReference>
<evidence type="ECO:0000256" key="11">
    <source>
        <dbReference type="ARBA" id="ARBA00023012"/>
    </source>
</evidence>
<dbReference type="InterPro" id="IPR036890">
    <property type="entry name" value="HATPase_C_sf"/>
</dbReference>
<feature type="transmembrane region" description="Helical" evidence="13">
    <location>
        <begin position="12"/>
        <end position="34"/>
    </location>
</feature>
<dbReference type="InterPro" id="IPR036097">
    <property type="entry name" value="HisK_dim/P_sf"/>
</dbReference>
<sequence>MAPPLFVKRTPSFWPAIAIWAIFAVLMVALDGVWSLGNLALLLVLCSTLASFWLSAGVSVVVSAAAVAWFNWFAVPPRFTFHVELHQDLLLLVTLLCTSSVISVLMARLRSHALAQEQVAEQAQRQQTLATQLQQALSVPEQVRAAQSLLSDWTGCAVSLLLRTEQGDAWFGPADQSAPSAALQPLLVACIQEQNAIGPGAGRYESLPALVLPLRAGVRVIGALALDPERVREPPVSLAHLHHLARLLADEIERLQSRQQAQEAHAHLQTQQLRNTLLAAISHDYRTPLATITGAASAMAQQAEQGHDPHVVRQAQTILAEAEHLHRMTTHTLQLARLDALDAPLQCSWESVEELWGVVLASARRRYPERTIQAHVPPGLPLLWCEPILLVQLFENLVDNAIHHSPVDAPVRLEARPVDGAIELDVMDRGVGIPAEWHDKVFEPFCRMPSVQRPDPNQDAMARRGMGLGLALCRAIAKAHQAMIWIEAREGGGTVVRLRMPMRSQPTTAAEVTQEPQT</sequence>
<dbReference type="InterPro" id="IPR005467">
    <property type="entry name" value="His_kinase_dom"/>
</dbReference>
<keyword evidence="8" id="KW-0418">Kinase</keyword>
<dbReference type="CDD" id="cd00075">
    <property type="entry name" value="HATPase"/>
    <property type="match status" value="1"/>
</dbReference>
<organism evidence="15 16">
    <name type="scientific">Limnohabitans radicicola</name>
    <dbReference type="NCBI Taxonomy" id="2771427"/>
    <lineage>
        <taxon>Bacteria</taxon>
        <taxon>Pseudomonadati</taxon>
        <taxon>Pseudomonadota</taxon>
        <taxon>Betaproteobacteria</taxon>
        <taxon>Burkholderiales</taxon>
        <taxon>Comamonadaceae</taxon>
        <taxon>Limnohabitans</taxon>
    </lineage>
</organism>
<evidence type="ECO:0000256" key="5">
    <source>
        <dbReference type="ARBA" id="ARBA00022679"/>
    </source>
</evidence>
<dbReference type="PANTHER" id="PTHR45569:SF1">
    <property type="entry name" value="SENSOR PROTEIN KDPD"/>
    <property type="match status" value="1"/>
</dbReference>
<dbReference type="Proteomes" id="UP000647424">
    <property type="component" value="Unassembled WGS sequence"/>
</dbReference>
<evidence type="ECO:0000256" key="6">
    <source>
        <dbReference type="ARBA" id="ARBA00022692"/>
    </source>
</evidence>
<keyword evidence="9" id="KW-0067">ATP-binding</keyword>
<evidence type="ECO:0000256" key="4">
    <source>
        <dbReference type="ARBA" id="ARBA00022553"/>
    </source>
</evidence>
<dbReference type="Gene3D" id="3.30.565.10">
    <property type="entry name" value="Histidine kinase-like ATPase, C-terminal domain"/>
    <property type="match status" value="1"/>
</dbReference>
<dbReference type="Gene3D" id="3.30.450.40">
    <property type="match status" value="1"/>
</dbReference>
<dbReference type="GO" id="GO:0005886">
    <property type="term" value="C:plasma membrane"/>
    <property type="evidence" value="ECO:0007669"/>
    <property type="project" value="TreeGrafter"/>
</dbReference>
<comment type="subcellular location">
    <subcellularLocation>
        <location evidence="2">Membrane</location>
        <topology evidence="2">Multi-pass membrane protein</topology>
    </subcellularLocation>
</comment>
<feature type="domain" description="Histidine kinase" evidence="14">
    <location>
        <begin position="280"/>
        <end position="504"/>
    </location>
</feature>
<dbReference type="InterPro" id="IPR025201">
    <property type="entry name" value="KdpD_TM"/>
</dbReference>
<dbReference type="PANTHER" id="PTHR45569">
    <property type="entry name" value="SENSOR PROTEIN KDPD"/>
    <property type="match status" value="1"/>
</dbReference>
<evidence type="ECO:0000256" key="2">
    <source>
        <dbReference type="ARBA" id="ARBA00004141"/>
    </source>
</evidence>
<dbReference type="Pfam" id="PF02518">
    <property type="entry name" value="HATPase_c"/>
    <property type="match status" value="1"/>
</dbReference>
<dbReference type="Gene3D" id="1.20.120.620">
    <property type="entry name" value="Backbone structure of the membrane domain of e. Coli histidine kinase receptor kdpd"/>
    <property type="match status" value="1"/>
</dbReference>
<evidence type="ECO:0000259" key="14">
    <source>
        <dbReference type="PROSITE" id="PS50109"/>
    </source>
</evidence>
<reference evidence="15" key="1">
    <citation type="submission" date="2020-09" db="EMBL/GenBank/DDBJ databases">
        <title>Genome seq and assembly of Limnohabitants sp.</title>
        <authorList>
            <person name="Chhetri G."/>
        </authorList>
    </citation>
    <scope>NUCLEOTIDE SEQUENCE</scope>
    <source>
        <strain evidence="15">JUR4</strain>
    </source>
</reference>
<keyword evidence="12 13" id="KW-0472">Membrane</keyword>
<dbReference type="Pfam" id="PF00512">
    <property type="entry name" value="HisKA"/>
    <property type="match status" value="1"/>
</dbReference>
<keyword evidence="4" id="KW-0597">Phosphoprotein</keyword>
<protein>
    <recommendedName>
        <fullName evidence="3">histidine kinase</fullName>
        <ecNumber evidence="3">2.7.13.3</ecNumber>
    </recommendedName>
</protein>
<feature type="transmembrane region" description="Helical" evidence="13">
    <location>
        <begin position="89"/>
        <end position="107"/>
    </location>
</feature>
<dbReference type="EC" id="2.7.13.3" evidence="3"/>
<dbReference type="AlphaFoldDB" id="A0A927ILE6"/>
<evidence type="ECO:0000313" key="15">
    <source>
        <dbReference type="EMBL" id="MBD8049837.1"/>
    </source>
</evidence>
<dbReference type="CDD" id="cd00082">
    <property type="entry name" value="HisKA"/>
    <property type="match status" value="1"/>
</dbReference>
<accession>A0A927ILE6</accession>
<evidence type="ECO:0000256" key="1">
    <source>
        <dbReference type="ARBA" id="ARBA00000085"/>
    </source>
</evidence>
<keyword evidence="10 13" id="KW-1133">Transmembrane helix</keyword>